<dbReference type="AlphaFoldDB" id="A0A8J6TX81"/>
<name>A0A8J6TX81_9FLAO</name>
<proteinExistence type="predicted"/>
<organism evidence="1 2">
    <name type="scientific">Taishania pollutisoli</name>
    <dbReference type="NCBI Taxonomy" id="2766479"/>
    <lineage>
        <taxon>Bacteria</taxon>
        <taxon>Pseudomonadati</taxon>
        <taxon>Bacteroidota</taxon>
        <taxon>Flavobacteriia</taxon>
        <taxon>Flavobacteriales</taxon>
        <taxon>Crocinitomicaceae</taxon>
        <taxon>Taishania</taxon>
    </lineage>
</organism>
<evidence type="ECO:0000313" key="2">
    <source>
        <dbReference type="Proteomes" id="UP000652681"/>
    </source>
</evidence>
<evidence type="ECO:0008006" key="3">
    <source>
        <dbReference type="Google" id="ProtNLM"/>
    </source>
</evidence>
<sequence length="163" mass="18677">MPRIVVLMSLLLFLTACDPSERSFSEQIKVIHDQSEQPIEGNVEPDTKEKVTHPIAEKYIGTFSVGVETEATTTGMASIEYTFTITNEYVQLETNTYHEPIRCNGKYTAVEKENILELYYTGDEEFCETESPMFFLKEKRGKLYAQGLGGEGTYHDWIKLERK</sequence>
<gene>
    <name evidence="1" type="ORF">H9Y05_06520</name>
</gene>
<dbReference type="PROSITE" id="PS51257">
    <property type="entry name" value="PROKAR_LIPOPROTEIN"/>
    <property type="match status" value="1"/>
</dbReference>
<keyword evidence="2" id="KW-1185">Reference proteome</keyword>
<dbReference type="EMBL" id="JACVEL010000003">
    <property type="protein sequence ID" value="MBC9812131.1"/>
    <property type="molecule type" value="Genomic_DNA"/>
</dbReference>
<reference evidence="1" key="1">
    <citation type="submission" date="2020-09" db="EMBL/GenBank/DDBJ databases">
        <title>Taishania pollutisoli gen. nov., sp. nov., Isolated from Tetrabromobisphenol A-Contaminated Soil.</title>
        <authorList>
            <person name="Chen Q."/>
        </authorList>
    </citation>
    <scope>NUCLEOTIDE SEQUENCE</scope>
    <source>
        <strain evidence="1">CZZ-1</strain>
    </source>
</reference>
<comment type="caution">
    <text evidence="1">The sequence shown here is derived from an EMBL/GenBank/DDBJ whole genome shotgun (WGS) entry which is preliminary data.</text>
</comment>
<evidence type="ECO:0000313" key="1">
    <source>
        <dbReference type="EMBL" id="MBC9812131.1"/>
    </source>
</evidence>
<protein>
    <recommendedName>
        <fullName evidence="3">Lipoprotein</fullName>
    </recommendedName>
</protein>
<dbReference type="Proteomes" id="UP000652681">
    <property type="component" value="Unassembled WGS sequence"/>
</dbReference>
<accession>A0A8J6TX81</accession>